<dbReference type="EMBL" id="JJMM01000014">
    <property type="protein sequence ID" value="KDR94617.1"/>
    <property type="molecule type" value="Genomic_DNA"/>
</dbReference>
<evidence type="ECO:0000313" key="1">
    <source>
        <dbReference type="EMBL" id="KDR94617.1"/>
    </source>
</evidence>
<reference evidence="1 2" key="1">
    <citation type="submission" date="2014-03" db="EMBL/GenBank/DDBJ databases">
        <title>Genome sequence of Clostridium litorale W6, DSM 5388.</title>
        <authorList>
            <person name="Poehlein A."/>
            <person name="Jagirdar A."/>
            <person name="Khonsari B."/>
            <person name="Chibani C.M."/>
            <person name="Gutierrez Gutierrez D.A."/>
            <person name="Davydova E."/>
            <person name="Alghaithi H.S."/>
            <person name="Nair K.P."/>
            <person name="Dhamotharan K."/>
            <person name="Chandran L."/>
            <person name="G W."/>
            <person name="Daniel R."/>
        </authorList>
    </citation>
    <scope>NUCLEOTIDE SEQUENCE [LARGE SCALE GENOMIC DNA]</scope>
    <source>
        <strain evidence="1 2">W6</strain>
    </source>
</reference>
<keyword evidence="2" id="KW-1185">Reference proteome</keyword>
<organism evidence="1 2">
    <name type="scientific">Peptoclostridium litorale DSM 5388</name>
    <dbReference type="NCBI Taxonomy" id="1121324"/>
    <lineage>
        <taxon>Bacteria</taxon>
        <taxon>Bacillati</taxon>
        <taxon>Bacillota</taxon>
        <taxon>Clostridia</taxon>
        <taxon>Peptostreptococcales</taxon>
        <taxon>Peptoclostridiaceae</taxon>
        <taxon>Peptoclostridium</taxon>
    </lineage>
</organism>
<dbReference type="eggNOG" id="ENOG5030J7Z">
    <property type="taxonomic scope" value="Bacteria"/>
</dbReference>
<gene>
    <name evidence="1" type="ORF">CLIT_14c00780</name>
</gene>
<dbReference type="Proteomes" id="UP000027946">
    <property type="component" value="Unassembled WGS sequence"/>
</dbReference>
<sequence length="337" mass="37509">MRVYIKILIIVVTLATTRIALNEGGKDIPNQGLPQLPKVSLYSNESPFKQLIPEDAKLDPDSDIMMQSMLEAYEKGGFYIAREGWTVAVYFADSNTPRYDVELTAPWAPAKVLKNVPIPDDAVPDSKEGHMSIIDRDSGCEYDFWLSKKENGRWSAAWANAISIDGDGVYPYGYSCRGSGFALLAGVIWPRELKLKRIDHALIFSYPFPKAGGPVEPATESDGNSYREDAIPEGARLQLDPELDLDSLNLTPYEMTIARALQEYGMILGDNGGSGIELEAAIKTVDEEKCPYGEVLPQTDIVYLRNIPIEHFRVLELPPQTSPEKKIVPNACSEWEY</sequence>
<accession>A0A069RKA0</accession>
<dbReference type="STRING" id="1121324.CLIT_14c00780"/>
<proteinExistence type="predicted"/>
<protein>
    <submittedName>
        <fullName evidence="1">Uncharacterized protein</fullName>
    </submittedName>
</protein>
<name>A0A069RKA0_PEPLI</name>
<dbReference type="AlphaFoldDB" id="A0A069RKA0"/>
<evidence type="ECO:0000313" key="2">
    <source>
        <dbReference type="Proteomes" id="UP000027946"/>
    </source>
</evidence>
<comment type="caution">
    <text evidence="1">The sequence shown here is derived from an EMBL/GenBank/DDBJ whole genome shotgun (WGS) entry which is preliminary data.</text>
</comment>